<dbReference type="InterPro" id="IPR050509">
    <property type="entry name" value="CoA-transferase_III"/>
</dbReference>
<dbReference type="PANTHER" id="PTHR48228:SF4">
    <property type="entry name" value="BLR3030 PROTEIN"/>
    <property type="match status" value="1"/>
</dbReference>
<accession>A0ABN3ENB1</accession>
<dbReference type="InterPro" id="IPR023606">
    <property type="entry name" value="CoA-Trfase_III_dom_1_sf"/>
</dbReference>
<dbReference type="RefSeq" id="WP_344639294.1">
    <property type="nucleotide sequence ID" value="NZ_BAAATR010000030.1"/>
</dbReference>
<organism evidence="1 2">
    <name type="scientific">Kitasatospora cystarginea</name>
    <dbReference type="NCBI Taxonomy" id="58350"/>
    <lineage>
        <taxon>Bacteria</taxon>
        <taxon>Bacillati</taxon>
        <taxon>Actinomycetota</taxon>
        <taxon>Actinomycetes</taxon>
        <taxon>Kitasatosporales</taxon>
        <taxon>Streptomycetaceae</taxon>
        <taxon>Kitasatospora</taxon>
    </lineage>
</organism>
<protein>
    <submittedName>
        <fullName evidence="1">CoA transferase</fullName>
    </submittedName>
</protein>
<dbReference type="Gene3D" id="3.30.1540.10">
    <property type="entry name" value="formyl-coa transferase, domain 3"/>
    <property type="match status" value="1"/>
</dbReference>
<comment type="caution">
    <text evidence="1">The sequence shown here is derived from an EMBL/GenBank/DDBJ whole genome shotgun (WGS) entry which is preliminary data.</text>
</comment>
<dbReference type="Proteomes" id="UP001500305">
    <property type="component" value="Unassembled WGS sequence"/>
</dbReference>
<keyword evidence="2" id="KW-1185">Reference proteome</keyword>
<proteinExistence type="predicted"/>
<dbReference type="InterPro" id="IPR003673">
    <property type="entry name" value="CoA-Trfase_fam_III"/>
</dbReference>
<name>A0ABN3ENB1_9ACTN</name>
<gene>
    <name evidence="1" type="ORF">GCM10010430_56120</name>
</gene>
<dbReference type="GO" id="GO:0016740">
    <property type="term" value="F:transferase activity"/>
    <property type="evidence" value="ECO:0007669"/>
    <property type="project" value="UniProtKB-KW"/>
</dbReference>
<dbReference type="PANTHER" id="PTHR48228">
    <property type="entry name" value="SUCCINYL-COA--D-CITRAMALATE COA-TRANSFERASE"/>
    <property type="match status" value="1"/>
</dbReference>
<dbReference type="SUPFAM" id="SSF89796">
    <property type="entry name" value="CoA-transferase family III (CaiB/BaiF)"/>
    <property type="match status" value="2"/>
</dbReference>
<keyword evidence="1" id="KW-0808">Transferase</keyword>
<dbReference type="Pfam" id="PF02515">
    <property type="entry name" value="CoA_transf_3"/>
    <property type="match status" value="2"/>
</dbReference>
<dbReference type="Gene3D" id="3.40.50.10540">
    <property type="entry name" value="Crotonobetainyl-coa:carnitine coa-transferase, domain 1"/>
    <property type="match status" value="2"/>
</dbReference>
<dbReference type="EMBL" id="BAAATR010000030">
    <property type="protein sequence ID" value="GAA2264245.1"/>
    <property type="molecule type" value="Genomic_DNA"/>
</dbReference>
<sequence>MAIDQAQRTSAAYRALEGLYRELGIMAADTGGTVRIQGADPVTPSVHRIGDAAAAALVALGTEAAVLHRERGGAAQDVTVSVTAAVRQLMAVFFTRMRGVPVHRLQEDPNLLGNSDFYRAADGRFVYVLLSYPHLRDTACRVLDCPPDRERIAAAIAQWDALELEEAICTRGGTAIAVRTREEWQRHPQGRLLQDGPLIRIEKIGESAPEPFSAFPPKLSGAADRDLPLAGVRVLDNTHVIAGPIGARIAAELGADVLHMSSPDHPDPTGMIVETGIGKRAAFCDLLDPAQAAAFRSVLAGTDLYVCNYLGLDAKGFGPAALAEQRPGLVVLDFLGWGTEGPWAARGGFDQLASAATGLAAEEGSFDAPRLPPTYLLNDYLAAVLGAAGALEALRRRAREGGSYRVHVDLAKVCMWVQDLGLLQRAGVVELPAPDPAHDQAELVTVRGPFGEVCYLPTQVRYSTLAPRLSRTAEPLGASELIW</sequence>
<reference evidence="1 2" key="1">
    <citation type="journal article" date="2019" name="Int. J. Syst. Evol. Microbiol.">
        <title>The Global Catalogue of Microorganisms (GCM) 10K type strain sequencing project: providing services to taxonomists for standard genome sequencing and annotation.</title>
        <authorList>
            <consortium name="The Broad Institute Genomics Platform"/>
            <consortium name="The Broad Institute Genome Sequencing Center for Infectious Disease"/>
            <person name="Wu L."/>
            <person name="Ma J."/>
        </authorList>
    </citation>
    <scope>NUCLEOTIDE SEQUENCE [LARGE SCALE GENOMIC DNA]</scope>
    <source>
        <strain evidence="1 2">JCM 7356</strain>
    </source>
</reference>
<evidence type="ECO:0000313" key="2">
    <source>
        <dbReference type="Proteomes" id="UP001500305"/>
    </source>
</evidence>
<dbReference type="InterPro" id="IPR044855">
    <property type="entry name" value="CoA-Trfase_III_dom3_sf"/>
</dbReference>
<evidence type="ECO:0000313" key="1">
    <source>
        <dbReference type="EMBL" id="GAA2264245.1"/>
    </source>
</evidence>